<name>A0A8B6EJS6_MYTGA</name>
<proteinExistence type="predicted"/>
<dbReference type="AlphaFoldDB" id="A0A8B6EJS6"/>
<organism evidence="1 2">
    <name type="scientific">Mytilus galloprovincialis</name>
    <name type="common">Mediterranean mussel</name>
    <dbReference type="NCBI Taxonomy" id="29158"/>
    <lineage>
        <taxon>Eukaryota</taxon>
        <taxon>Metazoa</taxon>
        <taxon>Spiralia</taxon>
        <taxon>Lophotrochozoa</taxon>
        <taxon>Mollusca</taxon>
        <taxon>Bivalvia</taxon>
        <taxon>Autobranchia</taxon>
        <taxon>Pteriomorphia</taxon>
        <taxon>Mytilida</taxon>
        <taxon>Mytiloidea</taxon>
        <taxon>Mytilidae</taxon>
        <taxon>Mytilinae</taxon>
        <taxon>Mytilus</taxon>
    </lineage>
</organism>
<comment type="caution">
    <text evidence="1">The sequence shown here is derived from an EMBL/GenBank/DDBJ whole genome shotgun (WGS) entry which is preliminary data.</text>
</comment>
<gene>
    <name evidence="1" type="ORF">MGAL_10B063938</name>
</gene>
<dbReference type="Proteomes" id="UP000596742">
    <property type="component" value="Unassembled WGS sequence"/>
</dbReference>
<dbReference type="EMBL" id="UYJE01005198">
    <property type="protein sequence ID" value="VDI35046.1"/>
    <property type="molecule type" value="Genomic_DNA"/>
</dbReference>
<dbReference type="OrthoDB" id="6207964at2759"/>
<sequence>MFLGKVNSDNNTILLNILDGITSDGIDGLTQYLFPNDKGICRLLTTDSESSFIELFLLFYRIGYVDDISNMSQCLKTRMFIESLNKSKYSTFIINVCKHHHAHISQYAAQLLPPPTITTETYNIQNRYHRFLQDGTKTDAVSGWLLYASFYYVTGQFGVTLRLIDYVLSRCSPDMIIFCHGIYDDRVKNNYRNHVHYTMTLNEKIRISTVSDIHYAHHSPLMPDELQLEVNVTDMFISPTVMSHCLRFLCYHHLGDIFNRQKALWDLYSTVNNKYFIRNHGLSVSMAILGVCFEISGDKDAACQCYDEVQKCDGFIIPSAKLRKKNF</sequence>
<evidence type="ECO:0000313" key="2">
    <source>
        <dbReference type="Proteomes" id="UP000596742"/>
    </source>
</evidence>
<reference evidence="1" key="1">
    <citation type="submission" date="2018-11" db="EMBL/GenBank/DDBJ databases">
        <authorList>
            <person name="Alioto T."/>
            <person name="Alioto T."/>
        </authorList>
    </citation>
    <scope>NUCLEOTIDE SEQUENCE</scope>
</reference>
<protein>
    <submittedName>
        <fullName evidence="1">Uncharacterized protein</fullName>
    </submittedName>
</protein>
<evidence type="ECO:0000313" key="1">
    <source>
        <dbReference type="EMBL" id="VDI35046.1"/>
    </source>
</evidence>
<accession>A0A8B6EJS6</accession>
<keyword evidence="2" id="KW-1185">Reference proteome</keyword>